<feature type="domain" description="Methyltransferase type 11" evidence="2">
    <location>
        <begin position="59"/>
        <end position="164"/>
    </location>
</feature>
<dbReference type="AlphaFoldDB" id="A0A7H8RAA5"/>
<dbReference type="InterPro" id="IPR029063">
    <property type="entry name" value="SAM-dependent_MTases_sf"/>
</dbReference>
<reference evidence="4" key="1">
    <citation type="submission" date="2020-06" db="EMBL/GenBank/DDBJ databases">
        <title>A chromosome-scale genome assembly of Talaromyces rugulosus W13939.</title>
        <authorList>
            <person name="Wang B."/>
            <person name="Guo L."/>
            <person name="Ye K."/>
            <person name="Wang L."/>
        </authorList>
    </citation>
    <scope>NUCLEOTIDE SEQUENCE [LARGE SCALE GENOMIC DNA]</scope>
    <source>
        <strain evidence="4">W13939</strain>
    </source>
</reference>
<dbReference type="RefSeq" id="XP_035349554.1">
    <property type="nucleotide sequence ID" value="XM_035493661.1"/>
</dbReference>
<organism evidence="3 4">
    <name type="scientific">Talaromyces rugulosus</name>
    <name type="common">Penicillium rugulosum</name>
    <dbReference type="NCBI Taxonomy" id="121627"/>
    <lineage>
        <taxon>Eukaryota</taxon>
        <taxon>Fungi</taxon>
        <taxon>Dikarya</taxon>
        <taxon>Ascomycota</taxon>
        <taxon>Pezizomycotina</taxon>
        <taxon>Eurotiomycetes</taxon>
        <taxon>Eurotiomycetidae</taxon>
        <taxon>Eurotiales</taxon>
        <taxon>Trichocomaceae</taxon>
        <taxon>Talaromyces</taxon>
        <taxon>Talaromyces sect. Islandici</taxon>
    </lineage>
</organism>
<evidence type="ECO:0000313" key="3">
    <source>
        <dbReference type="EMBL" id="QKX63380.1"/>
    </source>
</evidence>
<dbReference type="GO" id="GO:0016740">
    <property type="term" value="F:transferase activity"/>
    <property type="evidence" value="ECO:0007669"/>
    <property type="project" value="UniProtKB-KW"/>
</dbReference>
<gene>
    <name evidence="3" type="ORF">TRUGW13939_10550</name>
</gene>
<sequence length="241" mass="27009">MTDILEANIRVFNKDAHKYETDFQEAIRMLCEETESRRLWISSKWSDTPEGNGKDVKLLDYACGPGYISRVLAPYVTKIVGIDASEGMVGEYNKKAQEAGIPPEKMSARAGNILGDSFSEDFKGPEYHDFDVAFVGLALHHFSDPLLSMKRLVDRLRVGGVLWIIDALDQPHAHHEHEKLSPETKAAIHTHGFTVDQVKDLFAQAGAGADVRVEVIDKPFEIKTPNHTFKRTAFFARGQKL</sequence>
<dbReference type="Pfam" id="PF08241">
    <property type="entry name" value="Methyltransf_11"/>
    <property type="match status" value="1"/>
</dbReference>
<evidence type="ECO:0000256" key="1">
    <source>
        <dbReference type="ARBA" id="ARBA00022679"/>
    </source>
</evidence>
<dbReference type="PANTHER" id="PTHR43861:SF3">
    <property type="entry name" value="PUTATIVE (AFU_ORTHOLOGUE AFUA_2G14390)-RELATED"/>
    <property type="match status" value="1"/>
</dbReference>
<dbReference type="GeneID" id="55998029"/>
<accession>A0A7H8RAA5</accession>
<protein>
    <recommendedName>
        <fullName evidence="2">Methyltransferase type 11 domain-containing protein</fullName>
    </recommendedName>
</protein>
<name>A0A7H8RAA5_TALRU</name>
<dbReference type="PANTHER" id="PTHR43861">
    <property type="entry name" value="TRANS-ACONITATE 2-METHYLTRANSFERASE-RELATED"/>
    <property type="match status" value="1"/>
</dbReference>
<keyword evidence="4" id="KW-1185">Reference proteome</keyword>
<dbReference type="SUPFAM" id="SSF53335">
    <property type="entry name" value="S-adenosyl-L-methionine-dependent methyltransferases"/>
    <property type="match status" value="1"/>
</dbReference>
<keyword evidence="1" id="KW-0808">Transferase</keyword>
<dbReference type="OrthoDB" id="66144at2759"/>
<dbReference type="KEGG" id="trg:TRUGW13939_10550"/>
<evidence type="ECO:0000313" key="4">
    <source>
        <dbReference type="Proteomes" id="UP000509510"/>
    </source>
</evidence>
<proteinExistence type="predicted"/>
<dbReference type="Proteomes" id="UP000509510">
    <property type="component" value="Chromosome VI"/>
</dbReference>
<dbReference type="Gene3D" id="3.40.50.150">
    <property type="entry name" value="Vaccinia Virus protein VP39"/>
    <property type="match status" value="1"/>
</dbReference>
<dbReference type="CDD" id="cd02440">
    <property type="entry name" value="AdoMet_MTases"/>
    <property type="match status" value="1"/>
</dbReference>
<dbReference type="EMBL" id="CP055903">
    <property type="protein sequence ID" value="QKX63380.1"/>
    <property type="molecule type" value="Genomic_DNA"/>
</dbReference>
<evidence type="ECO:0000259" key="2">
    <source>
        <dbReference type="Pfam" id="PF08241"/>
    </source>
</evidence>
<dbReference type="InterPro" id="IPR013216">
    <property type="entry name" value="Methyltransf_11"/>
</dbReference>